<feature type="region of interest" description="Disordered" evidence="1">
    <location>
        <begin position="90"/>
        <end position="120"/>
    </location>
</feature>
<feature type="compositionally biased region" description="Basic residues" evidence="1">
    <location>
        <begin position="51"/>
        <end position="65"/>
    </location>
</feature>
<organism evidence="2 3">
    <name type="scientific">Trachymyrmex septentrionalis</name>
    <dbReference type="NCBI Taxonomy" id="34720"/>
    <lineage>
        <taxon>Eukaryota</taxon>
        <taxon>Metazoa</taxon>
        <taxon>Ecdysozoa</taxon>
        <taxon>Arthropoda</taxon>
        <taxon>Hexapoda</taxon>
        <taxon>Insecta</taxon>
        <taxon>Pterygota</taxon>
        <taxon>Neoptera</taxon>
        <taxon>Endopterygota</taxon>
        <taxon>Hymenoptera</taxon>
        <taxon>Apocrita</taxon>
        <taxon>Aculeata</taxon>
        <taxon>Formicoidea</taxon>
        <taxon>Formicidae</taxon>
        <taxon>Myrmicinae</taxon>
        <taxon>Trachymyrmex</taxon>
    </lineage>
</organism>
<sequence length="182" mass="20687">MGIVGSLKLRRILPRYLRPGRKVFETSKNNCKSFSYNEEEIEQANVTTAAHLRRSRRRDNRHCGSRHSAQIHEDEVDPAEMIGPICLSLRSTNDEEDDDDDDDDDDERSCAPEPLFPLRSPPSLYLGGRLCTHPFARRETGNGSTGINENSRRRSFEIPLENQRRLSSSPTVVSLIVYFASP</sequence>
<accession>A0A195F9N0</accession>
<reference evidence="2 3" key="1">
    <citation type="submission" date="2016-03" db="EMBL/GenBank/DDBJ databases">
        <title>Trachymyrmex septentrionalis WGS genome.</title>
        <authorList>
            <person name="Nygaard S."/>
            <person name="Hu H."/>
            <person name="Boomsma J."/>
            <person name="Zhang G."/>
        </authorList>
    </citation>
    <scope>NUCLEOTIDE SEQUENCE [LARGE SCALE GENOMIC DNA]</scope>
    <source>
        <strain evidence="2">Tsep2-gDNA-1</strain>
        <tissue evidence="2">Whole body</tissue>
    </source>
</reference>
<proteinExistence type="predicted"/>
<dbReference type="EMBL" id="KQ981727">
    <property type="protein sequence ID" value="KYN37148.1"/>
    <property type="molecule type" value="Genomic_DNA"/>
</dbReference>
<evidence type="ECO:0000313" key="3">
    <source>
        <dbReference type="Proteomes" id="UP000078541"/>
    </source>
</evidence>
<evidence type="ECO:0000256" key="1">
    <source>
        <dbReference type="SAM" id="MobiDB-lite"/>
    </source>
</evidence>
<feature type="compositionally biased region" description="Acidic residues" evidence="1">
    <location>
        <begin position="94"/>
        <end position="107"/>
    </location>
</feature>
<feature type="region of interest" description="Disordered" evidence="1">
    <location>
        <begin position="50"/>
        <end position="71"/>
    </location>
</feature>
<gene>
    <name evidence="2" type="ORF">ALC56_08939</name>
</gene>
<evidence type="ECO:0000313" key="2">
    <source>
        <dbReference type="EMBL" id="KYN37148.1"/>
    </source>
</evidence>
<name>A0A195F9N0_9HYME</name>
<dbReference type="AlphaFoldDB" id="A0A195F9N0"/>
<keyword evidence="3" id="KW-1185">Reference proteome</keyword>
<dbReference type="Proteomes" id="UP000078541">
    <property type="component" value="Unassembled WGS sequence"/>
</dbReference>
<protein>
    <submittedName>
        <fullName evidence="2">Uncharacterized protein</fullName>
    </submittedName>
</protein>